<feature type="compositionally biased region" description="Low complexity" evidence="1">
    <location>
        <begin position="21"/>
        <end position="32"/>
    </location>
</feature>
<comment type="caution">
    <text evidence="3">The sequence shown here is derived from an EMBL/GenBank/DDBJ whole genome shotgun (WGS) entry which is preliminary data.</text>
</comment>
<dbReference type="AlphaFoldDB" id="A0A849C397"/>
<feature type="non-terminal residue" evidence="3">
    <location>
        <position position="74"/>
    </location>
</feature>
<feature type="region of interest" description="Disordered" evidence="1">
    <location>
        <begin position="1"/>
        <end position="32"/>
    </location>
</feature>
<gene>
    <name evidence="3" type="ORF">HLB09_13610</name>
</gene>
<evidence type="ECO:0000256" key="1">
    <source>
        <dbReference type="SAM" id="MobiDB-lite"/>
    </source>
</evidence>
<feature type="domain" description="Xylulose 5-phosphate/Fructose 6-phosphate phosphoketolase N-terminal" evidence="2">
    <location>
        <begin position="33"/>
        <end position="74"/>
    </location>
</feature>
<dbReference type="Pfam" id="PF09364">
    <property type="entry name" value="XFP_N"/>
    <property type="match status" value="1"/>
</dbReference>
<name>A0A849C397_9ACTN</name>
<dbReference type="InterPro" id="IPR018970">
    <property type="entry name" value="Xul5P/Fru6P_PKetolase_N"/>
</dbReference>
<protein>
    <recommendedName>
        <fullName evidence="2">Xylulose 5-phosphate/Fructose 6-phosphate phosphoketolase N-terminal domain-containing protein</fullName>
    </recommendedName>
</protein>
<dbReference type="Proteomes" id="UP000555552">
    <property type="component" value="Unassembled WGS sequence"/>
</dbReference>
<organism evidence="3 4">
    <name type="scientific">Pseudokineococcus marinus</name>
    <dbReference type="NCBI Taxonomy" id="351215"/>
    <lineage>
        <taxon>Bacteria</taxon>
        <taxon>Bacillati</taxon>
        <taxon>Actinomycetota</taxon>
        <taxon>Actinomycetes</taxon>
        <taxon>Kineosporiales</taxon>
        <taxon>Kineosporiaceae</taxon>
        <taxon>Pseudokineococcus</taxon>
    </lineage>
</organism>
<proteinExistence type="predicted"/>
<sequence>MQEPLAEAQGRARPRRRQRAVDAAPAPPGADGNLLWAHANRCVRERDLEAMFVTGPGHGGPAIVASTWLEGTWS</sequence>
<evidence type="ECO:0000313" key="4">
    <source>
        <dbReference type="Proteomes" id="UP000555552"/>
    </source>
</evidence>
<evidence type="ECO:0000259" key="2">
    <source>
        <dbReference type="Pfam" id="PF09364"/>
    </source>
</evidence>
<accession>A0A849C397</accession>
<dbReference type="Gene3D" id="3.40.50.970">
    <property type="match status" value="1"/>
</dbReference>
<dbReference type="EMBL" id="JABEMA010000261">
    <property type="protein sequence ID" value="NNH24108.1"/>
    <property type="molecule type" value="Genomic_DNA"/>
</dbReference>
<reference evidence="3 4" key="1">
    <citation type="submission" date="2020-05" db="EMBL/GenBank/DDBJ databases">
        <title>MicrobeNet Type strains.</title>
        <authorList>
            <person name="Nicholson A.C."/>
        </authorList>
    </citation>
    <scope>NUCLEOTIDE SEQUENCE [LARGE SCALE GENOMIC DNA]</scope>
    <source>
        <strain evidence="3 4">JCM 14547</strain>
    </source>
</reference>
<keyword evidence="4" id="KW-1185">Reference proteome</keyword>
<evidence type="ECO:0000313" key="3">
    <source>
        <dbReference type="EMBL" id="NNH24108.1"/>
    </source>
</evidence>